<sequence length="959" mass="97861">MPNVGYASLQIVPSVRGIGNEIRDQLGAPIAAAGDEAGSGFASRVLKGATVVVAAGAAGIGALLGKGVAGAMEEQKIGGRIGAQLGATGDDAQKYGHIAGRLYGKAITDDVEGAAVAIRGTMASGLVPTGATEQQIAAIATKVSDLAGTFELDLGQAANAAGQAVKTGLAKDGAEALDVFTRGLQVMGPRADDLGDTFNEYSTIFRQLGLSASSATGLLAQGMAAGARDTDVVADSLKELVLITQGGGDAVNSAFAKIGLSGAEMQKAFVQGGPQAAAGLDTLLDRLRAMKDPIDRQAVALTLFGTKSEDVQAALYALDPSTATAALGEVGGAADRMGESLRNNASTKVTQFVRGLEHGLTTVVGGTVLPVLERAGAAAAEKFGPAFAQAGDWIKGTAIPAAKDFAGEVADRLVPAVSEGATWLKDHLVPAAERAGTFLRDTLIPAAIQVGGKLASEFAPAVSNVGTLLSGTLLPAAIQVGGWLKDSLLPVVIDGAVWLGQHLVPAVGLLAGWLTGTLIPALIGTTQWLNDNRAAVGLVAGVIGALLLPVLITTAVTYAQTAAAAVASRTAQVTSWIATGTAAVTNAALNVAASYQTVGGWIAAGASAVASGAQQVAAWVATGARAVWGMALQAAAAAEVVAGWVLMGVQSMIRAAQMAAAWVLAMGPVGWITAAVIALVALIVMNWDTVKNATAAAWNWVWGWIKQIASWIWDLFLNWSIVGLIIKHWDSIKSGTVTAWNATLDFLKGIPGMIYNAFLNFTPVGLLIKHWDSIKATAVEKMTDLVTWMKGLPASIGSAIGDLGSLLTGKGKDLITGLWNGIQTMGGWLKDRLIGWAKSAIPGPIAKALGIESPSTVMRDRIGVWIPAGIEDGIEKGRPSLERTMAGLVDVPDLPLQKWTTPAATSAPAYRAPLAAPAGIPAGGYAGGPPLQIENYYESDSGGARQTAMDLAVLGKARG</sequence>
<keyword evidence="1" id="KW-0812">Transmembrane</keyword>
<feature type="transmembrane region" description="Helical" evidence="1">
    <location>
        <begin position="535"/>
        <end position="559"/>
    </location>
</feature>
<feature type="domain" description="Phage tail tape measure protein" evidence="2">
    <location>
        <begin position="122"/>
        <end position="305"/>
    </location>
</feature>
<dbReference type="Proteomes" id="UP001499863">
    <property type="component" value="Unassembled WGS sequence"/>
</dbReference>
<evidence type="ECO:0000313" key="4">
    <source>
        <dbReference type="Proteomes" id="UP001499863"/>
    </source>
</evidence>
<reference evidence="3 4" key="1">
    <citation type="journal article" date="2019" name="Int. J. Syst. Evol. Microbiol.">
        <title>The Global Catalogue of Microorganisms (GCM) 10K type strain sequencing project: providing services to taxonomists for standard genome sequencing and annotation.</title>
        <authorList>
            <consortium name="The Broad Institute Genomics Platform"/>
            <consortium name="The Broad Institute Genome Sequencing Center for Infectious Disease"/>
            <person name="Wu L."/>
            <person name="Ma J."/>
        </authorList>
    </citation>
    <scope>NUCLEOTIDE SEQUENCE [LARGE SCALE GENOMIC DNA]</scope>
    <source>
        <strain evidence="3 4">JCM 12393</strain>
    </source>
</reference>
<keyword evidence="1" id="KW-0472">Membrane</keyword>
<feature type="transmembrane region" description="Helical" evidence="1">
    <location>
        <begin position="626"/>
        <end position="647"/>
    </location>
</feature>
<evidence type="ECO:0000259" key="2">
    <source>
        <dbReference type="Pfam" id="PF10145"/>
    </source>
</evidence>
<keyword evidence="4" id="KW-1185">Reference proteome</keyword>
<protein>
    <recommendedName>
        <fullName evidence="2">Phage tail tape measure protein domain-containing protein</fullName>
    </recommendedName>
</protein>
<comment type="caution">
    <text evidence="3">The sequence shown here is derived from an EMBL/GenBank/DDBJ whole genome shotgun (WGS) entry which is preliminary data.</text>
</comment>
<accession>A0ABN1YDS0</accession>
<evidence type="ECO:0000256" key="1">
    <source>
        <dbReference type="SAM" id="Phobius"/>
    </source>
</evidence>
<evidence type="ECO:0000313" key="3">
    <source>
        <dbReference type="EMBL" id="GAA1406283.1"/>
    </source>
</evidence>
<feature type="transmembrane region" description="Helical" evidence="1">
    <location>
        <begin position="704"/>
        <end position="726"/>
    </location>
</feature>
<dbReference type="Pfam" id="PF10145">
    <property type="entry name" value="PhageMin_Tail"/>
    <property type="match status" value="1"/>
</dbReference>
<dbReference type="InterPro" id="IPR010090">
    <property type="entry name" value="Phage_tape_meas"/>
</dbReference>
<dbReference type="EMBL" id="BAAAKJ010000307">
    <property type="protein sequence ID" value="GAA1406283.1"/>
    <property type="molecule type" value="Genomic_DNA"/>
</dbReference>
<feature type="transmembrane region" description="Helical" evidence="1">
    <location>
        <begin position="659"/>
        <end position="684"/>
    </location>
</feature>
<feature type="transmembrane region" description="Helical" evidence="1">
    <location>
        <begin position="503"/>
        <end position="523"/>
    </location>
</feature>
<gene>
    <name evidence="3" type="ORF">GCM10009639_53980</name>
</gene>
<dbReference type="RefSeq" id="WP_344341466.1">
    <property type="nucleotide sequence ID" value="NZ_BAAAKJ010000307.1"/>
</dbReference>
<name>A0ABN1YDS0_9ACTN</name>
<keyword evidence="1" id="KW-1133">Transmembrane helix</keyword>
<organism evidence="3 4">
    <name type="scientific">Kitasatospora putterlickiae</name>
    <dbReference type="NCBI Taxonomy" id="221725"/>
    <lineage>
        <taxon>Bacteria</taxon>
        <taxon>Bacillati</taxon>
        <taxon>Actinomycetota</taxon>
        <taxon>Actinomycetes</taxon>
        <taxon>Kitasatosporales</taxon>
        <taxon>Streptomycetaceae</taxon>
        <taxon>Kitasatospora</taxon>
    </lineage>
</organism>
<proteinExistence type="predicted"/>